<reference evidence="2 3" key="1">
    <citation type="submission" date="2015-03" db="EMBL/GenBank/DDBJ databases">
        <authorList>
            <person name="Murphy D."/>
        </authorList>
    </citation>
    <scope>NUCLEOTIDE SEQUENCE [LARGE SCALE GENOMIC DNA]</scope>
    <source>
        <strain evidence="2 3">D16</strain>
    </source>
</reference>
<evidence type="ECO:0000313" key="2">
    <source>
        <dbReference type="EMBL" id="CQD06207.1"/>
    </source>
</evidence>
<dbReference type="InterPro" id="IPR036999">
    <property type="entry name" value="Diol/glycerol_deHase_lsu_sf"/>
</dbReference>
<gene>
    <name evidence="2" type="ORF">BN970_01144</name>
</gene>
<feature type="domain" description="Diol/glycerol dehydratase large subunit" evidence="1">
    <location>
        <begin position="13"/>
        <end position="318"/>
    </location>
</feature>
<evidence type="ECO:0000259" key="1">
    <source>
        <dbReference type="Pfam" id="PF02286"/>
    </source>
</evidence>
<proteinExistence type="predicted"/>
<dbReference type="AlphaFoldDB" id="A0A0U1D181"/>
<evidence type="ECO:0000313" key="3">
    <source>
        <dbReference type="Proteomes" id="UP000182227"/>
    </source>
</evidence>
<dbReference type="Pfam" id="PF02286">
    <property type="entry name" value="Dehydratase_LU"/>
    <property type="match status" value="1"/>
</dbReference>
<dbReference type="InterPro" id="IPR003206">
    <property type="entry name" value="Diol/glycerol_deHydtase_lsu"/>
</dbReference>
<sequence length="332" mass="35819">MNPDRSETEQDYRLGRIRLLDEQRVNLDGFAQADPELGMISHLSPHDPEPSWKVADDGSVLEMDSKEAADFDTIDEFIVRYAVDPVQAPQSMAMSEIDLARMIVDSAVPREEVLRVCGGLTPAKMARVVAMLQPVEIQMAMMKMRARRTPANQAHVTNRLDDPLLIAADAATAVVYGFRELEATVPVLDDAPAVAVGLLIGSQVPAPGALTQCSVEEARELELGVRGLVSYAETVSVYGTEQVFTDGDDTPWSKAFLTSSYASRGIKMRLSSGAGSEVLMGQAERKSMNYLESRCVALAKGIGAQGVQNGGIDGASITRRCRAVCANSSPRT</sequence>
<organism evidence="2 3">
    <name type="scientific">Mycolicibacterium conceptionense</name>
    <dbReference type="NCBI Taxonomy" id="451644"/>
    <lineage>
        <taxon>Bacteria</taxon>
        <taxon>Bacillati</taxon>
        <taxon>Actinomycetota</taxon>
        <taxon>Actinomycetes</taxon>
        <taxon>Mycobacteriales</taxon>
        <taxon>Mycobacteriaceae</taxon>
        <taxon>Mycolicibacterium</taxon>
    </lineage>
</organism>
<dbReference type="Gene3D" id="3.20.20.350">
    <property type="entry name" value="Diol/glycerol dehydratase, large subunit"/>
    <property type="match status" value="1"/>
</dbReference>
<dbReference type="GO" id="GO:0031419">
    <property type="term" value="F:cobalamin binding"/>
    <property type="evidence" value="ECO:0007669"/>
    <property type="project" value="InterPro"/>
</dbReference>
<dbReference type="EMBL" id="CTEF01000001">
    <property type="protein sequence ID" value="CQD06207.1"/>
    <property type="molecule type" value="Genomic_DNA"/>
</dbReference>
<accession>A0A0U1D181</accession>
<protein>
    <submittedName>
        <fullName evidence="2">Glycerol dehydratase large subunit</fullName>
    </submittedName>
</protein>
<dbReference type="InterPro" id="IPR016176">
    <property type="entry name" value="Cbl-dep_enz_cat"/>
</dbReference>
<dbReference type="SUPFAM" id="SSF51703">
    <property type="entry name" value="Cobalamin (vitamin B12)-dependent enzymes"/>
    <property type="match status" value="1"/>
</dbReference>
<dbReference type="Proteomes" id="UP000182227">
    <property type="component" value="Unassembled WGS sequence"/>
</dbReference>
<name>A0A0U1D181_9MYCO</name>
<dbReference type="GO" id="GO:0016836">
    <property type="term" value="F:hydro-lyase activity"/>
    <property type="evidence" value="ECO:0007669"/>
    <property type="project" value="InterPro"/>
</dbReference>